<dbReference type="CDD" id="cd16326">
    <property type="entry name" value="LolB"/>
    <property type="match status" value="1"/>
</dbReference>
<evidence type="ECO:0000256" key="12">
    <source>
        <dbReference type="ARBA" id="ARBA00023288"/>
    </source>
</evidence>
<feature type="chain" id="PRO_5045676873" description="Outer-membrane lipoprotein LolB" evidence="14">
    <location>
        <begin position="21"/>
        <end position="229"/>
    </location>
</feature>
<dbReference type="HAMAP" id="MF_00233">
    <property type="entry name" value="LolB"/>
    <property type="match status" value="1"/>
</dbReference>
<comment type="function">
    <text evidence="13">Plays a critical role in the incorporation of lipoproteins in the outer membrane after they are released by the LolA protein.</text>
</comment>
<keyword evidence="10 13" id="KW-0143">Chaperone</keyword>
<reference evidence="16" key="1">
    <citation type="journal article" date="2019" name="Int. J. Syst. Evol. Microbiol.">
        <title>The Global Catalogue of Microorganisms (GCM) 10K type strain sequencing project: providing services to taxonomists for standard genome sequencing and annotation.</title>
        <authorList>
            <consortium name="The Broad Institute Genomics Platform"/>
            <consortium name="The Broad Institute Genome Sequencing Center for Infectious Disease"/>
            <person name="Wu L."/>
            <person name="Ma J."/>
        </authorList>
    </citation>
    <scope>NUCLEOTIDE SEQUENCE [LARGE SCALE GENOMIC DNA]</scope>
    <source>
        <strain evidence="16">JCM 18392</strain>
    </source>
</reference>
<dbReference type="NCBIfam" id="TIGR00548">
    <property type="entry name" value="lolB"/>
    <property type="match status" value="1"/>
</dbReference>
<evidence type="ECO:0000313" key="16">
    <source>
        <dbReference type="Proteomes" id="UP001501323"/>
    </source>
</evidence>
<comment type="caution">
    <text evidence="15">The sequence shown here is derived from an EMBL/GenBank/DDBJ whole genome shotgun (WGS) entry which is preliminary data.</text>
</comment>
<evidence type="ECO:0000256" key="1">
    <source>
        <dbReference type="ARBA" id="ARBA00004459"/>
    </source>
</evidence>
<evidence type="ECO:0000256" key="10">
    <source>
        <dbReference type="ARBA" id="ARBA00023186"/>
    </source>
</evidence>
<organism evidence="15 16">
    <name type="scientific">Luteimonas vadosa</name>
    <dbReference type="NCBI Taxonomy" id="1165507"/>
    <lineage>
        <taxon>Bacteria</taxon>
        <taxon>Pseudomonadati</taxon>
        <taxon>Pseudomonadota</taxon>
        <taxon>Gammaproteobacteria</taxon>
        <taxon>Lysobacterales</taxon>
        <taxon>Lysobacteraceae</taxon>
        <taxon>Luteimonas</taxon>
    </lineage>
</organism>
<protein>
    <recommendedName>
        <fullName evidence="4 13">Outer-membrane lipoprotein LolB</fullName>
    </recommendedName>
</protein>
<evidence type="ECO:0000256" key="11">
    <source>
        <dbReference type="ARBA" id="ARBA00023237"/>
    </source>
</evidence>
<evidence type="ECO:0000256" key="6">
    <source>
        <dbReference type="ARBA" id="ARBA00022729"/>
    </source>
</evidence>
<comment type="subunit">
    <text evidence="3 13">Monomer.</text>
</comment>
<evidence type="ECO:0000256" key="5">
    <source>
        <dbReference type="ARBA" id="ARBA00022448"/>
    </source>
</evidence>
<accession>A0ABP9E6M5</accession>
<keyword evidence="9" id="KW-0564">Palmitate</keyword>
<evidence type="ECO:0000256" key="8">
    <source>
        <dbReference type="ARBA" id="ARBA00023136"/>
    </source>
</evidence>
<dbReference type="RefSeq" id="WP_345295806.1">
    <property type="nucleotide sequence ID" value="NZ_BAABJY010000003.1"/>
</dbReference>
<dbReference type="SUPFAM" id="SSF89392">
    <property type="entry name" value="Prokaryotic lipoproteins and lipoprotein localization factors"/>
    <property type="match status" value="1"/>
</dbReference>
<dbReference type="EMBL" id="BAABJY010000003">
    <property type="protein sequence ID" value="GAA4870824.1"/>
    <property type="molecule type" value="Genomic_DNA"/>
</dbReference>
<dbReference type="Proteomes" id="UP001501323">
    <property type="component" value="Unassembled WGS sequence"/>
</dbReference>
<keyword evidence="7 13" id="KW-0653">Protein transport</keyword>
<dbReference type="Pfam" id="PF03550">
    <property type="entry name" value="LolB"/>
    <property type="match status" value="1"/>
</dbReference>
<proteinExistence type="inferred from homology"/>
<name>A0ABP9E6M5_9GAMM</name>
<keyword evidence="6 14" id="KW-0732">Signal</keyword>
<keyword evidence="5 13" id="KW-0813">Transport</keyword>
<evidence type="ECO:0000256" key="2">
    <source>
        <dbReference type="ARBA" id="ARBA00009696"/>
    </source>
</evidence>
<evidence type="ECO:0000313" key="15">
    <source>
        <dbReference type="EMBL" id="GAA4870824.1"/>
    </source>
</evidence>
<evidence type="ECO:0000256" key="3">
    <source>
        <dbReference type="ARBA" id="ARBA00011245"/>
    </source>
</evidence>
<evidence type="ECO:0000256" key="14">
    <source>
        <dbReference type="SAM" id="SignalP"/>
    </source>
</evidence>
<keyword evidence="11 13" id="KW-0998">Cell outer membrane</keyword>
<comment type="similarity">
    <text evidence="2 13">Belongs to the LolB family.</text>
</comment>
<dbReference type="InterPro" id="IPR029046">
    <property type="entry name" value="LolA/LolB/LppX"/>
</dbReference>
<evidence type="ECO:0000256" key="7">
    <source>
        <dbReference type="ARBA" id="ARBA00022927"/>
    </source>
</evidence>
<sequence length="229" mass="24360">MRLRAWVLAVACVASLPACVPRPVRAPIADLPQGQRAEAEQAQVAREAALAGQARWTLQGRAAISRGDKGGSGRIDWRQEGQSYRLALSAPVTRQSWRLVGDASHARIEGLDGGPREGADASQLLLEATGLEIPVAALASWARGARADEDRFGPARLHFDAERRLARLVQGGWTIDYLAWQGGQGAIPSLPTRLDAARGDARVRLIVDAWNTEGGGPPAQAAADGAEDR</sequence>
<evidence type="ECO:0000256" key="4">
    <source>
        <dbReference type="ARBA" id="ARBA00016202"/>
    </source>
</evidence>
<evidence type="ECO:0000256" key="13">
    <source>
        <dbReference type="HAMAP-Rule" id="MF_00233"/>
    </source>
</evidence>
<comment type="subcellular location">
    <subcellularLocation>
        <location evidence="1">Cell outer membrane</location>
        <topology evidence="1">Lipid-anchor</topology>
    </subcellularLocation>
</comment>
<feature type="signal peptide" evidence="14">
    <location>
        <begin position="1"/>
        <end position="20"/>
    </location>
</feature>
<keyword evidence="16" id="KW-1185">Reference proteome</keyword>
<gene>
    <name evidence="13 15" type="primary">lolB</name>
    <name evidence="15" type="ORF">GCM10023332_24260</name>
</gene>
<dbReference type="InterPro" id="IPR004565">
    <property type="entry name" value="OM_lipoprot_LolB"/>
</dbReference>
<evidence type="ECO:0000256" key="9">
    <source>
        <dbReference type="ARBA" id="ARBA00023139"/>
    </source>
</evidence>
<dbReference type="Gene3D" id="2.50.20.10">
    <property type="entry name" value="Lipoprotein localisation LolA/LolB/LppX"/>
    <property type="match status" value="1"/>
</dbReference>
<keyword evidence="8 13" id="KW-0472">Membrane</keyword>
<keyword evidence="12 15" id="KW-0449">Lipoprotein</keyword>